<dbReference type="PANTHER" id="PTHR47074:SF48">
    <property type="entry name" value="POLYNUCLEOTIDYL TRANSFERASE, RIBONUCLEASE H-LIKE SUPERFAMILY PROTEIN"/>
    <property type="match status" value="1"/>
</dbReference>
<reference evidence="1 2" key="1">
    <citation type="submission" date="2024-01" db="EMBL/GenBank/DDBJ databases">
        <title>A telomere-to-telomere, gap-free genome of sweet tea (Lithocarpus litseifolius).</title>
        <authorList>
            <person name="Zhou J."/>
        </authorList>
    </citation>
    <scope>NUCLEOTIDE SEQUENCE [LARGE SCALE GENOMIC DNA]</scope>
    <source>
        <strain evidence="1">Zhou-2022a</strain>
        <tissue evidence="1">Leaf</tissue>
    </source>
</reference>
<dbReference type="PANTHER" id="PTHR47074">
    <property type="entry name" value="BNAC02G40300D PROTEIN"/>
    <property type="match status" value="1"/>
</dbReference>
<accession>A0AAW2DRF6</accession>
<dbReference type="AlphaFoldDB" id="A0AAW2DRF6"/>
<proteinExistence type="predicted"/>
<dbReference type="Proteomes" id="UP001459277">
    <property type="component" value="Unassembled WGS sequence"/>
</dbReference>
<evidence type="ECO:0000313" key="2">
    <source>
        <dbReference type="Proteomes" id="UP001459277"/>
    </source>
</evidence>
<sequence>MRRIVVQDDVCEICKEASKMTGHVLWSCSKAKEAWECSKVNVCAARIGGVSFQGVMWQLLMVEGVDDEKAARVVTIAWTLWHNRNEMWNEGVRKSGQVLVQWAMEYLAEYGVAMELNEPAGPVVEHPVVWTPPRSGCFKINVDGATFSKQKDAGIGVLIRDDKGRVEAVLSRKIEAPLREILVCKMLFWRGIR</sequence>
<organism evidence="1 2">
    <name type="scientific">Lithocarpus litseifolius</name>
    <dbReference type="NCBI Taxonomy" id="425828"/>
    <lineage>
        <taxon>Eukaryota</taxon>
        <taxon>Viridiplantae</taxon>
        <taxon>Streptophyta</taxon>
        <taxon>Embryophyta</taxon>
        <taxon>Tracheophyta</taxon>
        <taxon>Spermatophyta</taxon>
        <taxon>Magnoliopsida</taxon>
        <taxon>eudicotyledons</taxon>
        <taxon>Gunneridae</taxon>
        <taxon>Pentapetalae</taxon>
        <taxon>rosids</taxon>
        <taxon>fabids</taxon>
        <taxon>Fagales</taxon>
        <taxon>Fagaceae</taxon>
        <taxon>Lithocarpus</taxon>
    </lineage>
</organism>
<dbReference type="EMBL" id="JAZDWU010000002">
    <property type="protein sequence ID" value="KAL0011301.1"/>
    <property type="molecule type" value="Genomic_DNA"/>
</dbReference>
<name>A0AAW2DRF6_9ROSI</name>
<evidence type="ECO:0000313" key="1">
    <source>
        <dbReference type="EMBL" id="KAL0011301.1"/>
    </source>
</evidence>
<comment type="caution">
    <text evidence="1">The sequence shown here is derived from an EMBL/GenBank/DDBJ whole genome shotgun (WGS) entry which is preliminary data.</text>
</comment>
<protein>
    <recommendedName>
        <fullName evidence="3">Reverse transcriptase zinc-binding domain-containing protein</fullName>
    </recommendedName>
</protein>
<evidence type="ECO:0008006" key="3">
    <source>
        <dbReference type="Google" id="ProtNLM"/>
    </source>
</evidence>
<keyword evidence="2" id="KW-1185">Reference proteome</keyword>
<gene>
    <name evidence="1" type="ORF">SO802_006409</name>
</gene>
<dbReference type="InterPro" id="IPR052929">
    <property type="entry name" value="RNase_H-like_EbsB-rel"/>
</dbReference>